<dbReference type="Proteomes" id="UP000327013">
    <property type="component" value="Chromosome 2"/>
</dbReference>
<evidence type="ECO:0000313" key="1">
    <source>
        <dbReference type="EMBL" id="KAE8009869.1"/>
    </source>
</evidence>
<accession>A0A5N6QV25</accession>
<proteinExistence type="predicted"/>
<sequence>MTLAKQYIIFSRVAYAKSIVALCVFLSLPTVVAFRQEVLIWKQMKEPAIAIIVQSLEAVKEEQNSSTNQVKVEEDTIIVEQEKNSLDETQTFFIASICNKPKRGKYYGIIQSVIHPDIHIIFLAPVVGLDSFLTTMAYMPRIGELLQYDPNIHLYLVD</sequence>
<keyword evidence="2" id="KW-1185">Reference proteome</keyword>
<name>A0A5N6QV25_9ROSI</name>
<dbReference type="EMBL" id="CM017322">
    <property type="protein sequence ID" value="KAE8009869.1"/>
    <property type="molecule type" value="Genomic_DNA"/>
</dbReference>
<dbReference type="AlphaFoldDB" id="A0A5N6QV25"/>
<evidence type="ECO:0000313" key="2">
    <source>
        <dbReference type="Proteomes" id="UP000327013"/>
    </source>
</evidence>
<organism evidence="1 2">
    <name type="scientific">Carpinus fangiana</name>
    <dbReference type="NCBI Taxonomy" id="176857"/>
    <lineage>
        <taxon>Eukaryota</taxon>
        <taxon>Viridiplantae</taxon>
        <taxon>Streptophyta</taxon>
        <taxon>Embryophyta</taxon>
        <taxon>Tracheophyta</taxon>
        <taxon>Spermatophyta</taxon>
        <taxon>Magnoliopsida</taxon>
        <taxon>eudicotyledons</taxon>
        <taxon>Gunneridae</taxon>
        <taxon>Pentapetalae</taxon>
        <taxon>rosids</taxon>
        <taxon>fabids</taxon>
        <taxon>Fagales</taxon>
        <taxon>Betulaceae</taxon>
        <taxon>Carpinus</taxon>
    </lineage>
</organism>
<gene>
    <name evidence="1" type="ORF">FH972_006278</name>
</gene>
<protein>
    <submittedName>
        <fullName evidence="1">Uncharacterized protein</fullName>
    </submittedName>
</protein>
<reference evidence="1 2" key="1">
    <citation type="submission" date="2019-06" db="EMBL/GenBank/DDBJ databases">
        <title>A chromosomal-level reference genome of Carpinus fangiana (Coryloideae, Betulaceae).</title>
        <authorList>
            <person name="Yang X."/>
            <person name="Wang Z."/>
            <person name="Zhang L."/>
            <person name="Hao G."/>
            <person name="Liu J."/>
            <person name="Yang Y."/>
        </authorList>
    </citation>
    <scope>NUCLEOTIDE SEQUENCE [LARGE SCALE GENOMIC DNA]</scope>
    <source>
        <strain evidence="1">Cfa_2016G</strain>
        <tissue evidence="1">Leaf</tissue>
    </source>
</reference>